<dbReference type="AlphaFoldDB" id="A0A0M4MT24"/>
<dbReference type="RefSeq" id="WP_061923740.1">
    <property type="nucleotide sequence ID" value="NZ_CP012669.1"/>
</dbReference>
<keyword evidence="1" id="KW-0472">Membrane</keyword>
<feature type="transmembrane region" description="Helical" evidence="1">
    <location>
        <begin position="73"/>
        <end position="99"/>
    </location>
</feature>
<sequence length="143" mass="15037">MREEDLPNERQEEHGVEDEFDAAMLGEDEAGYSGGSLTDDVVALFEDGKTYVEAELAYQKSRAAFAAENGKSAALLGISAFALIHLALIALVVGAIIALAPIVTAFGAIAIVVGVLLAAAFALVVMMRRHTRAIGKAFSEGEK</sequence>
<proteinExistence type="predicted"/>
<evidence type="ECO:0000313" key="3">
    <source>
        <dbReference type="Proteomes" id="UP000057938"/>
    </source>
</evidence>
<gene>
    <name evidence="2" type="ORF">AMC99_01086</name>
</gene>
<dbReference type="PATRIC" id="fig|361183.4.peg.1060"/>
<evidence type="ECO:0000313" key="2">
    <source>
        <dbReference type="EMBL" id="ALE16383.1"/>
    </source>
</evidence>
<dbReference type="EMBL" id="CP012669">
    <property type="protein sequence ID" value="ALE16383.1"/>
    <property type="molecule type" value="Genomic_DNA"/>
</dbReference>
<protein>
    <recommendedName>
        <fullName evidence="4">Phage holin family protein</fullName>
    </recommendedName>
</protein>
<keyword evidence="1" id="KW-0812">Transmembrane</keyword>
<dbReference type="OrthoDB" id="7392290at2"/>
<evidence type="ECO:0008006" key="4">
    <source>
        <dbReference type="Google" id="ProtNLM"/>
    </source>
</evidence>
<keyword evidence="1" id="KW-1133">Transmembrane helix</keyword>
<name>A0A0M4MT24_9SPHN</name>
<reference evidence="2 3" key="1">
    <citation type="submission" date="2015-09" db="EMBL/GenBank/DDBJ databases">
        <title>Complete genome sequence of a benzo[a]pyrene-degrading bacterium Altererythrobacter epoxidivorans CGMCC 1.7731T.</title>
        <authorList>
            <person name="Li Z."/>
            <person name="Cheng H."/>
            <person name="Huo Y."/>
            <person name="Xu X."/>
        </authorList>
    </citation>
    <scope>NUCLEOTIDE SEQUENCE [LARGE SCALE GENOMIC DNA]</scope>
    <source>
        <strain evidence="2 3">CGMCC 1.7731</strain>
    </source>
</reference>
<evidence type="ECO:0000256" key="1">
    <source>
        <dbReference type="SAM" id="Phobius"/>
    </source>
</evidence>
<feature type="transmembrane region" description="Helical" evidence="1">
    <location>
        <begin position="105"/>
        <end position="126"/>
    </location>
</feature>
<dbReference type="STRING" id="361183.AMC99_01086"/>
<dbReference type="KEGG" id="aep:AMC99_01086"/>
<organism evidence="2 3">
    <name type="scientific">Altererythrobacter epoxidivorans</name>
    <dbReference type="NCBI Taxonomy" id="361183"/>
    <lineage>
        <taxon>Bacteria</taxon>
        <taxon>Pseudomonadati</taxon>
        <taxon>Pseudomonadota</taxon>
        <taxon>Alphaproteobacteria</taxon>
        <taxon>Sphingomonadales</taxon>
        <taxon>Erythrobacteraceae</taxon>
        <taxon>Altererythrobacter</taxon>
    </lineage>
</organism>
<accession>A0A0M4MT24</accession>
<dbReference type="Proteomes" id="UP000057938">
    <property type="component" value="Chromosome"/>
</dbReference>
<keyword evidence="3" id="KW-1185">Reference proteome</keyword>